<organism evidence="9 10">
    <name type="scientific">Kocuria subflava</name>
    <dbReference type="NCBI Taxonomy" id="1736139"/>
    <lineage>
        <taxon>Bacteria</taxon>
        <taxon>Bacillati</taxon>
        <taxon>Actinomycetota</taxon>
        <taxon>Actinomycetes</taxon>
        <taxon>Micrococcales</taxon>
        <taxon>Micrococcaceae</taxon>
        <taxon>Kocuria</taxon>
    </lineage>
</organism>
<dbReference type="GO" id="GO:0042274">
    <property type="term" value="P:ribosomal small subunit biogenesis"/>
    <property type="evidence" value="ECO:0007669"/>
    <property type="project" value="UniProtKB-UniRule"/>
</dbReference>
<accession>A0A846TXU0</accession>
<keyword evidence="10" id="KW-1185">Reference proteome</keyword>
<dbReference type="InterPro" id="IPR056792">
    <property type="entry name" value="PRC_RimM"/>
</dbReference>
<dbReference type="Pfam" id="PF24986">
    <property type="entry name" value="PRC_RimM"/>
    <property type="match status" value="1"/>
</dbReference>
<sequence length="196" mass="21420">MKVKVARIGKPHGIRGEVTVQLFTDEPDVRFAPGARLSVEPSTDAAAAIVRGGELEVSKSRWNKNILVVGFVQVTDRNAAEALRGSELFVDGDSNDDDADDAWYEHELLEMDVVVDDPQRRRIGTVTGLRTLPHQDLLQVTLDADDREIDVPFVQEIVAEIDEETNTVVLTPPPGLLELGAEDPTGEAADAPEDTR</sequence>
<dbReference type="RefSeq" id="WP_119932599.1">
    <property type="nucleotide sequence ID" value="NZ_JAAVUN010000005.1"/>
</dbReference>
<evidence type="ECO:0000256" key="6">
    <source>
        <dbReference type="SAM" id="MobiDB-lite"/>
    </source>
</evidence>
<comment type="caution">
    <text evidence="9">The sequence shown here is derived from an EMBL/GenBank/DDBJ whole genome shotgun (WGS) entry which is preliminary data.</text>
</comment>
<dbReference type="Gene3D" id="2.30.30.240">
    <property type="entry name" value="PRC-barrel domain"/>
    <property type="match status" value="1"/>
</dbReference>
<keyword evidence="3 5" id="KW-0698">rRNA processing</keyword>
<dbReference type="InterPro" id="IPR009000">
    <property type="entry name" value="Transl_B-barrel_sf"/>
</dbReference>
<dbReference type="AlphaFoldDB" id="A0A846TXU0"/>
<dbReference type="InterPro" id="IPR036976">
    <property type="entry name" value="RimM_N_sf"/>
</dbReference>
<evidence type="ECO:0000259" key="8">
    <source>
        <dbReference type="Pfam" id="PF24986"/>
    </source>
</evidence>
<gene>
    <name evidence="5 9" type="primary">rimM</name>
    <name evidence="9" type="ORF">GTW58_03980</name>
</gene>
<evidence type="ECO:0000313" key="10">
    <source>
        <dbReference type="Proteomes" id="UP000521379"/>
    </source>
</evidence>
<comment type="similarity">
    <text evidence="5">Belongs to the RimM family.</text>
</comment>
<dbReference type="HAMAP" id="MF_00014">
    <property type="entry name" value="Ribosome_mat_RimM"/>
    <property type="match status" value="1"/>
</dbReference>
<feature type="domain" description="Ribosome maturation factor RimM PRC barrel" evidence="8">
    <location>
        <begin position="114"/>
        <end position="176"/>
    </location>
</feature>
<dbReference type="InterPro" id="IPR011033">
    <property type="entry name" value="PRC_barrel-like_sf"/>
</dbReference>
<evidence type="ECO:0000256" key="4">
    <source>
        <dbReference type="ARBA" id="ARBA00023186"/>
    </source>
</evidence>
<dbReference type="GO" id="GO:0005737">
    <property type="term" value="C:cytoplasm"/>
    <property type="evidence" value="ECO:0007669"/>
    <property type="project" value="UniProtKB-SubCell"/>
</dbReference>
<protein>
    <recommendedName>
        <fullName evidence="5">Ribosome maturation factor RimM</fullName>
    </recommendedName>
</protein>
<keyword evidence="4 5" id="KW-0143">Chaperone</keyword>
<evidence type="ECO:0000256" key="2">
    <source>
        <dbReference type="ARBA" id="ARBA00022517"/>
    </source>
</evidence>
<dbReference type="PANTHER" id="PTHR33692">
    <property type="entry name" value="RIBOSOME MATURATION FACTOR RIMM"/>
    <property type="match status" value="1"/>
</dbReference>
<dbReference type="InterPro" id="IPR011961">
    <property type="entry name" value="RimM"/>
</dbReference>
<evidence type="ECO:0000256" key="5">
    <source>
        <dbReference type="HAMAP-Rule" id="MF_00014"/>
    </source>
</evidence>
<feature type="domain" description="RimM N-terminal" evidence="7">
    <location>
        <begin position="5"/>
        <end position="91"/>
    </location>
</feature>
<evidence type="ECO:0000313" key="9">
    <source>
        <dbReference type="EMBL" id="NKE09115.1"/>
    </source>
</evidence>
<evidence type="ECO:0000256" key="3">
    <source>
        <dbReference type="ARBA" id="ARBA00022552"/>
    </source>
</evidence>
<reference evidence="9 10" key="1">
    <citation type="submission" date="2020-02" db="EMBL/GenBank/DDBJ databases">
        <authorList>
            <person name="Sun Q."/>
        </authorList>
    </citation>
    <scope>NUCLEOTIDE SEQUENCE [LARGE SCALE GENOMIC DNA]</scope>
    <source>
        <strain evidence="9 10">YIM 13062</strain>
    </source>
</reference>
<dbReference type="GO" id="GO:0006364">
    <property type="term" value="P:rRNA processing"/>
    <property type="evidence" value="ECO:0007669"/>
    <property type="project" value="UniProtKB-UniRule"/>
</dbReference>
<dbReference type="Gene3D" id="2.40.30.60">
    <property type="entry name" value="RimM"/>
    <property type="match status" value="1"/>
</dbReference>
<comment type="subcellular location">
    <subcellularLocation>
        <location evidence="5">Cytoplasm</location>
    </subcellularLocation>
</comment>
<proteinExistence type="inferred from homology"/>
<dbReference type="SUPFAM" id="SSF50447">
    <property type="entry name" value="Translation proteins"/>
    <property type="match status" value="1"/>
</dbReference>
<comment type="subunit">
    <text evidence="5">Binds ribosomal protein uS19.</text>
</comment>
<name>A0A846TXU0_9MICC</name>
<dbReference type="Pfam" id="PF01782">
    <property type="entry name" value="RimM"/>
    <property type="match status" value="1"/>
</dbReference>
<dbReference type="InterPro" id="IPR002676">
    <property type="entry name" value="RimM_N"/>
</dbReference>
<dbReference type="PANTHER" id="PTHR33692:SF1">
    <property type="entry name" value="RIBOSOME MATURATION FACTOR RIMM"/>
    <property type="match status" value="1"/>
</dbReference>
<keyword evidence="1 5" id="KW-0963">Cytoplasm</keyword>
<comment type="function">
    <text evidence="5">An accessory protein needed during the final step in the assembly of 30S ribosomal subunit, possibly for assembly of the head region. Essential for efficient processing of 16S rRNA. May be needed both before and after RbfA during the maturation of 16S rRNA. It has affinity for free ribosomal 30S subunits but not for 70S ribosomes.</text>
</comment>
<dbReference type="NCBIfam" id="TIGR02273">
    <property type="entry name" value="16S_RimM"/>
    <property type="match status" value="1"/>
</dbReference>
<keyword evidence="2 5" id="KW-0690">Ribosome biogenesis</keyword>
<dbReference type="GO" id="GO:0005840">
    <property type="term" value="C:ribosome"/>
    <property type="evidence" value="ECO:0007669"/>
    <property type="project" value="InterPro"/>
</dbReference>
<dbReference type="GO" id="GO:0043022">
    <property type="term" value="F:ribosome binding"/>
    <property type="evidence" value="ECO:0007669"/>
    <property type="project" value="InterPro"/>
</dbReference>
<comment type="domain">
    <text evidence="5">The PRC barrel domain binds ribosomal protein uS19.</text>
</comment>
<dbReference type="SUPFAM" id="SSF50346">
    <property type="entry name" value="PRC-barrel domain"/>
    <property type="match status" value="1"/>
</dbReference>
<evidence type="ECO:0000259" key="7">
    <source>
        <dbReference type="Pfam" id="PF01782"/>
    </source>
</evidence>
<dbReference type="EMBL" id="JAAVUN010000005">
    <property type="protein sequence ID" value="NKE09115.1"/>
    <property type="molecule type" value="Genomic_DNA"/>
</dbReference>
<feature type="region of interest" description="Disordered" evidence="6">
    <location>
        <begin position="169"/>
        <end position="196"/>
    </location>
</feature>
<dbReference type="Proteomes" id="UP000521379">
    <property type="component" value="Unassembled WGS sequence"/>
</dbReference>
<evidence type="ECO:0000256" key="1">
    <source>
        <dbReference type="ARBA" id="ARBA00022490"/>
    </source>
</evidence>